<reference evidence="1 2" key="1">
    <citation type="submission" date="2023-03" db="EMBL/GenBank/DDBJ databases">
        <authorList>
            <person name="Pearce D."/>
        </authorList>
    </citation>
    <scope>NUCLEOTIDE SEQUENCE [LARGE SCALE GENOMIC DNA]</scope>
    <source>
        <strain evidence="1">Msz</strain>
    </source>
</reference>
<accession>A0ABM9I950</accession>
<name>A0ABM9I950_9GAMM</name>
<sequence length="88" mass="9964">MKLDYLLLDKRIGQLVTPGLITGSGLKQSMKAVIVHTRNRNSRLNNREWIETSGSTRMDNSAPCNSRLNNREWIETTMTLSAVRSDAM</sequence>
<keyword evidence="2" id="KW-1185">Reference proteome</keyword>
<evidence type="ECO:0000313" key="2">
    <source>
        <dbReference type="Proteomes" id="UP001162030"/>
    </source>
</evidence>
<protein>
    <submittedName>
        <fullName evidence="1">Uncharacterized protein</fullName>
    </submittedName>
</protein>
<evidence type="ECO:0000313" key="1">
    <source>
        <dbReference type="EMBL" id="CAI8969244.1"/>
    </source>
</evidence>
<dbReference type="EMBL" id="OX458333">
    <property type="protein sequence ID" value="CAI8969244.1"/>
    <property type="molecule type" value="Genomic_DNA"/>
</dbReference>
<organism evidence="1 2">
    <name type="scientific">Methylocaldum szegediense</name>
    <dbReference type="NCBI Taxonomy" id="73780"/>
    <lineage>
        <taxon>Bacteria</taxon>
        <taxon>Pseudomonadati</taxon>
        <taxon>Pseudomonadota</taxon>
        <taxon>Gammaproteobacteria</taxon>
        <taxon>Methylococcales</taxon>
        <taxon>Methylococcaceae</taxon>
        <taxon>Methylocaldum</taxon>
    </lineage>
</organism>
<gene>
    <name evidence="1" type="ORF">MSZNOR_4841</name>
</gene>
<dbReference type="Proteomes" id="UP001162030">
    <property type="component" value="Chromosome"/>
</dbReference>
<proteinExistence type="predicted"/>